<dbReference type="OrthoDB" id="583061at2"/>
<organism evidence="2 3">
    <name type="scientific">Aphanothece sacrum FPU1</name>
    <dbReference type="NCBI Taxonomy" id="1920663"/>
    <lineage>
        <taxon>Bacteria</taxon>
        <taxon>Bacillati</taxon>
        <taxon>Cyanobacteriota</taxon>
        <taxon>Cyanophyceae</taxon>
        <taxon>Oscillatoriophycideae</taxon>
        <taxon>Chroococcales</taxon>
        <taxon>Aphanothecaceae</taxon>
        <taxon>Aphanothece</taxon>
    </lineage>
</organism>
<feature type="chain" id="PRO_5018975397" evidence="1">
    <location>
        <begin position="27"/>
        <end position="89"/>
    </location>
</feature>
<feature type="signal peptide" evidence="1">
    <location>
        <begin position="1"/>
        <end position="26"/>
    </location>
</feature>
<dbReference type="RefSeq" id="WP_124973927.1">
    <property type="nucleotide sequence ID" value="NZ_BDQK01000005.1"/>
</dbReference>
<reference evidence="3" key="1">
    <citation type="submission" date="2017-05" db="EMBL/GenBank/DDBJ databases">
        <title>Physiological properties and genetic analysis related to exopolysaccharide production of fresh-water unicellular cyanobacterium Aphanothece sacrum, Suizenji Nori, that has been cultured as a food source in Japan.</title>
        <authorList>
            <person name="Kanesaki Y."/>
            <person name="Yoshikawa S."/>
            <person name="Ohki K."/>
        </authorList>
    </citation>
    <scope>NUCLEOTIDE SEQUENCE [LARGE SCALE GENOMIC DNA]</scope>
    <source>
        <strain evidence="3">FPU1</strain>
    </source>
</reference>
<keyword evidence="3" id="KW-1185">Reference proteome</keyword>
<sequence length="89" mass="9241">MLINNKISFVGFLLAISTLSVIQADASSQLPPLDANITTIESRLSPITQTIQQRGIDAVETSQEATQTQIAGGFANRKGGGGGGFVNHG</sequence>
<keyword evidence="1" id="KW-0732">Signal</keyword>
<evidence type="ECO:0000313" key="3">
    <source>
        <dbReference type="Proteomes" id="UP000287247"/>
    </source>
</evidence>
<dbReference type="NCBIfam" id="TIGR04260">
    <property type="entry name" value="Cyano_gly_rpt"/>
    <property type="match status" value="1"/>
</dbReference>
<evidence type="ECO:0000256" key="1">
    <source>
        <dbReference type="SAM" id="SignalP"/>
    </source>
</evidence>
<comment type="caution">
    <text evidence="2">The sequence shown here is derived from an EMBL/GenBank/DDBJ whole genome shotgun (WGS) entry which is preliminary data.</text>
</comment>
<dbReference type="AlphaFoldDB" id="A0A401IET3"/>
<dbReference type="EMBL" id="BDQK01000005">
    <property type="protein sequence ID" value="GBF79802.1"/>
    <property type="molecule type" value="Genomic_DNA"/>
</dbReference>
<accession>A0A401IET3</accession>
<protein>
    <submittedName>
        <fullName evidence="2">Uncharacterized protein</fullName>
    </submittedName>
</protein>
<dbReference type="InterPro" id="IPR026356">
    <property type="entry name" value="GrrA/OscA1_RiPP"/>
</dbReference>
<name>A0A401IET3_APHSA</name>
<proteinExistence type="predicted"/>
<gene>
    <name evidence="2" type="ORF">AsFPU1_1202</name>
</gene>
<dbReference type="Proteomes" id="UP000287247">
    <property type="component" value="Unassembled WGS sequence"/>
</dbReference>
<evidence type="ECO:0000313" key="2">
    <source>
        <dbReference type="EMBL" id="GBF79802.1"/>
    </source>
</evidence>